<evidence type="ECO:0000256" key="4">
    <source>
        <dbReference type="ARBA" id="ARBA00022481"/>
    </source>
</evidence>
<dbReference type="Gene3D" id="2.30.30.40">
    <property type="entry name" value="SH3 Domains"/>
    <property type="match status" value="1"/>
</dbReference>
<evidence type="ECO:0000256" key="3">
    <source>
        <dbReference type="ARBA" id="ARBA00022443"/>
    </source>
</evidence>
<evidence type="ECO:0000256" key="8">
    <source>
        <dbReference type="ARBA" id="ARBA00082362"/>
    </source>
</evidence>
<name>A0A8B7VRW2_CASCN</name>
<sequence length="656" mass="73243">MITQQERKQEKAEEDKFAVLSVCSHGLVAREHQCGCVTVETGQGSGLIGNGKSLEPRPIISTLSGPSSPPSPSKCLFYGHIPYTPEAGTYGILLRTTQVLLGSHLYIHYGFILPQQGTVLECSEGGAGIIIEERQPRTVPVDGNVTQELRHPQRTALFFLLLPDENTELILFQSFPESYSAFFSQGSADSYTSRPSDSDVSLEEDREAIRQEREQQAAIQLERAKSKPVAFAVKTNVSYCGALDEDVPVPSTAISFDAKDFLHIKEKYNNDWWIGRLVKEGCEIGFIPSPLRLENIRIQQEQKRGRFHGGKSSGNSSSSLGEMVSGTFRATPTSTAKQKQKVTEHIPPYDVVPSMRPVVLVGPSLKGYEVTDMMQKALFDFLKHRFDGRISITRVTADISLAKRSVLNNPSKRAIIERSNTRSSLAEVQSEIERIFELARSLQLVVLDADTINHPAQLIKTSLAPIIVHVKVSSPKVLQRLIKSRGKSQSKHLNVQLVAADKLAQCPPEMFDVILDENQLEDACEHLGEYLEAYWRATHTTSSTPMTPLLGRNLGSTALSPYPTAISGLQSQRMRHSNHSTENSPIERRSLMTSDENYHNERARKSRNRLSSSSQHSRDHYPLVEEDYPDSYQDTYKPHRNRGSPGGYSHDSRHRL</sequence>
<dbReference type="CDD" id="cd12043">
    <property type="entry name" value="SH3_CACNB4"/>
    <property type="match status" value="1"/>
</dbReference>
<dbReference type="CTD" id="785"/>
<organism evidence="12">
    <name type="scientific">Castor canadensis</name>
    <name type="common">American beaver</name>
    <dbReference type="NCBI Taxonomy" id="51338"/>
    <lineage>
        <taxon>Eukaryota</taxon>
        <taxon>Metazoa</taxon>
        <taxon>Chordata</taxon>
        <taxon>Craniata</taxon>
        <taxon>Vertebrata</taxon>
        <taxon>Euteleostomi</taxon>
        <taxon>Mammalia</taxon>
        <taxon>Eutheria</taxon>
        <taxon>Euarchontoglires</taxon>
        <taxon>Glires</taxon>
        <taxon>Rodentia</taxon>
        <taxon>Castorimorpha</taxon>
        <taxon>Castoridae</taxon>
        <taxon>Castor</taxon>
    </lineage>
</organism>
<dbReference type="InterPro" id="IPR027417">
    <property type="entry name" value="P-loop_NTPase"/>
</dbReference>
<dbReference type="InterPro" id="IPR001452">
    <property type="entry name" value="SH3_domain"/>
</dbReference>
<dbReference type="PROSITE" id="PS50002">
    <property type="entry name" value="SH3"/>
    <property type="match status" value="1"/>
</dbReference>
<dbReference type="GO" id="GO:0005245">
    <property type="term" value="F:voltage-gated calcium channel activity"/>
    <property type="evidence" value="ECO:0007669"/>
    <property type="project" value="InterPro"/>
</dbReference>
<evidence type="ECO:0000256" key="9">
    <source>
        <dbReference type="PROSITE-ProRule" id="PRU00192"/>
    </source>
</evidence>
<dbReference type="InterPro" id="IPR036028">
    <property type="entry name" value="SH3-like_dom_sf"/>
</dbReference>
<dbReference type="InterPro" id="IPR008145">
    <property type="entry name" value="GK/Ca_channel_bsu"/>
</dbReference>
<dbReference type="OrthoDB" id="5962384at2759"/>
<proteinExistence type="inferred from homology"/>
<gene>
    <name evidence="12" type="primary">Cacnb4</name>
</gene>
<dbReference type="RefSeq" id="XP_020033135.1">
    <property type="nucleotide sequence ID" value="XM_020177546.1"/>
</dbReference>
<evidence type="ECO:0000259" key="11">
    <source>
        <dbReference type="PROSITE" id="PS50002"/>
    </source>
</evidence>
<feature type="region of interest" description="Disordered" evidence="10">
    <location>
        <begin position="302"/>
        <end position="321"/>
    </location>
</feature>
<evidence type="ECO:0000313" key="12">
    <source>
        <dbReference type="RefSeq" id="XP_020033135.1"/>
    </source>
</evidence>
<comment type="subunit">
    <text evidence="6">The L-type calcium channel is composed of four subunits: alpha-1, alpha-2, beta and gamma. Interacts with FASLG. Interacts with CBARP.</text>
</comment>
<feature type="domain" description="SH3" evidence="11">
    <location>
        <begin position="228"/>
        <end position="297"/>
    </location>
</feature>
<dbReference type="GO" id="GO:0005891">
    <property type="term" value="C:voltage-gated calcium channel complex"/>
    <property type="evidence" value="ECO:0007669"/>
    <property type="project" value="InterPro"/>
</dbReference>
<protein>
    <recommendedName>
        <fullName evidence="7">Voltage-dependent L-type calcium channel subunit beta-4</fullName>
    </recommendedName>
    <alternativeName>
        <fullName evidence="8">Calcium channel voltage-dependent subunit beta 4</fullName>
    </alternativeName>
</protein>
<dbReference type="InterPro" id="IPR000584">
    <property type="entry name" value="VDCC_L_bsu"/>
</dbReference>
<dbReference type="Gene3D" id="3.40.50.300">
    <property type="entry name" value="P-loop containing nucleotide triphosphate hydrolases"/>
    <property type="match status" value="1"/>
</dbReference>
<dbReference type="InterPro" id="IPR046937">
    <property type="entry name" value="CAB1-4_N_A-dom"/>
</dbReference>
<feature type="compositionally biased region" description="Basic and acidic residues" evidence="10">
    <location>
        <begin position="585"/>
        <end position="603"/>
    </location>
</feature>
<accession>A0A8B7VRW2</accession>
<dbReference type="AlphaFoldDB" id="A0A8B7VRW2"/>
<evidence type="ECO:0000256" key="1">
    <source>
        <dbReference type="ARBA" id="ARBA00002749"/>
    </source>
</evidence>
<dbReference type="SUPFAM" id="SSF50044">
    <property type="entry name" value="SH3-domain"/>
    <property type="match status" value="1"/>
</dbReference>
<dbReference type="GO" id="GO:0045202">
    <property type="term" value="C:synapse"/>
    <property type="evidence" value="ECO:0007669"/>
    <property type="project" value="UniProtKB-ARBA"/>
</dbReference>
<dbReference type="FunFam" id="3.40.50.300:FF:000432">
    <property type="entry name" value="Voltage-dependent L-type calcium channel subunit beta-1 isoform 1"/>
    <property type="match status" value="1"/>
</dbReference>
<dbReference type="Pfam" id="PF00625">
    <property type="entry name" value="Guanylate_kin"/>
    <property type="match status" value="1"/>
</dbReference>
<evidence type="ECO:0000256" key="10">
    <source>
        <dbReference type="SAM" id="MobiDB-lite"/>
    </source>
</evidence>
<dbReference type="Pfam" id="PF12052">
    <property type="entry name" value="VGCC_beta4Aa_N"/>
    <property type="match status" value="1"/>
</dbReference>
<comment type="function">
    <text evidence="1">The beta subunit of voltage-dependent calcium channels contributes to the function of the calcium channel by increasing peak calcium current, shifting the voltage dependencies of activation and inactivation, modulating G protein inhibition and controlling the alpha-1 subunit membrane targeting.</text>
</comment>
<evidence type="ECO:0000256" key="2">
    <source>
        <dbReference type="ARBA" id="ARBA00010836"/>
    </source>
</evidence>
<comment type="similarity">
    <text evidence="2">Belongs to the calcium channel beta subunit family.</text>
</comment>
<evidence type="ECO:0000256" key="6">
    <source>
        <dbReference type="ARBA" id="ARBA00064941"/>
    </source>
</evidence>
<keyword evidence="3 9" id="KW-0728">SH3 domain</keyword>
<keyword evidence="4" id="KW-0488">Methylation</keyword>
<reference evidence="12" key="1">
    <citation type="submission" date="2025-08" db="UniProtKB">
        <authorList>
            <consortium name="RefSeq"/>
        </authorList>
    </citation>
    <scope>IDENTIFICATION</scope>
    <source>
        <tissue evidence="12">Leukocyte</tissue>
    </source>
</reference>
<dbReference type="PRINTS" id="PR01626">
    <property type="entry name" value="LCACHANNELB"/>
</dbReference>
<dbReference type="FunFam" id="2.30.30.40:FF:000015">
    <property type="entry name" value="Voltage-dependent L-type calcium channel subunit beta-2"/>
    <property type="match status" value="1"/>
</dbReference>
<dbReference type="PANTHER" id="PTHR11824">
    <property type="entry name" value="VOLTAGE-DEPENDENT CALCIUM CHANNEL BETA SUBUNIT"/>
    <property type="match status" value="1"/>
</dbReference>
<dbReference type="SUPFAM" id="SSF52540">
    <property type="entry name" value="P-loop containing nucleoside triphosphate hydrolases"/>
    <property type="match status" value="1"/>
</dbReference>
<evidence type="ECO:0000256" key="7">
    <source>
        <dbReference type="ARBA" id="ARBA00073550"/>
    </source>
</evidence>
<keyword evidence="5" id="KW-0597">Phosphoprotein</keyword>
<dbReference type="SMART" id="SM00072">
    <property type="entry name" value="GuKc"/>
    <property type="match status" value="1"/>
</dbReference>
<dbReference type="KEGG" id="ccan:109695158"/>
<evidence type="ECO:0000256" key="5">
    <source>
        <dbReference type="ARBA" id="ARBA00022553"/>
    </source>
</evidence>
<feature type="region of interest" description="Disordered" evidence="10">
    <location>
        <begin position="561"/>
        <end position="656"/>
    </location>
</feature>